<dbReference type="EMBL" id="AYRZ02000010">
    <property type="protein sequence ID" value="PHT70278.1"/>
    <property type="molecule type" value="Genomic_DNA"/>
</dbReference>
<comment type="caution">
    <text evidence="1">The sequence shown here is derived from an EMBL/GenBank/DDBJ whole genome shotgun (WGS) entry which is preliminary data.</text>
</comment>
<sequence>MCSPLLDLVKREHVFFSGFLSHLRREESGPCSSYHYPWETKTATEGKGCSLFLSLWRGEDREENVLHASFFASCVLTSIKGALRPRRHSGRKANHYISGHPPKREANYPFLIPLLGQGRERKWTVDGSRG</sequence>
<organism evidence="1 2">
    <name type="scientific">Capsicum annuum</name>
    <name type="common">Capsicum pepper</name>
    <dbReference type="NCBI Taxonomy" id="4072"/>
    <lineage>
        <taxon>Eukaryota</taxon>
        <taxon>Viridiplantae</taxon>
        <taxon>Streptophyta</taxon>
        <taxon>Embryophyta</taxon>
        <taxon>Tracheophyta</taxon>
        <taxon>Spermatophyta</taxon>
        <taxon>Magnoliopsida</taxon>
        <taxon>eudicotyledons</taxon>
        <taxon>Gunneridae</taxon>
        <taxon>Pentapetalae</taxon>
        <taxon>asterids</taxon>
        <taxon>lamiids</taxon>
        <taxon>Solanales</taxon>
        <taxon>Solanaceae</taxon>
        <taxon>Solanoideae</taxon>
        <taxon>Capsiceae</taxon>
        <taxon>Capsicum</taxon>
    </lineage>
</organism>
<protein>
    <submittedName>
        <fullName evidence="1">Uncharacterized protein</fullName>
    </submittedName>
</protein>
<proteinExistence type="predicted"/>
<dbReference type="AlphaFoldDB" id="A0A2G2YKL0"/>
<accession>A0A2G2YKL0</accession>
<keyword evidence="2" id="KW-1185">Reference proteome</keyword>
<evidence type="ECO:0000313" key="2">
    <source>
        <dbReference type="Proteomes" id="UP000222542"/>
    </source>
</evidence>
<dbReference type="Proteomes" id="UP000222542">
    <property type="component" value="Unassembled WGS sequence"/>
</dbReference>
<dbReference type="Gramene" id="PHT70278">
    <property type="protein sequence ID" value="PHT70278"/>
    <property type="gene ID" value="T459_25382"/>
</dbReference>
<name>A0A2G2YKL0_CAPAN</name>
<evidence type="ECO:0000313" key="1">
    <source>
        <dbReference type="EMBL" id="PHT70278.1"/>
    </source>
</evidence>
<reference evidence="1 2" key="2">
    <citation type="journal article" date="2017" name="Genome Biol.">
        <title>New reference genome sequences of hot pepper reveal the massive evolution of plant disease-resistance genes by retroduplication.</title>
        <authorList>
            <person name="Kim S."/>
            <person name="Park J."/>
            <person name="Yeom S.I."/>
            <person name="Kim Y.M."/>
            <person name="Seo E."/>
            <person name="Kim K.T."/>
            <person name="Kim M.S."/>
            <person name="Lee J.M."/>
            <person name="Cheong K."/>
            <person name="Shin H.S."/>
            <person name="Kim S.B."/>
            <person name="Han K."/>
            <person name="Lee J."/>
            <person name="Park M."/>
            <person name="Lee H.A."/>
            <person name="Lee H.Y."/>
            <person name="Lee Y."/>
            <person name="Oh S."/>
            <person name="Lee J.H."/>
            <person name="Choi E."/>
            <person name="Choi E."/>
            <person name="Lee S.E."/>
            <person name="Jeon J."/>
            <person name="Kim H."/>
            <person name="Choi G."/>
            <person name="Song H."/>
            <person name="Lee J."/>
            <person name="Lee S.C."/>
            <person name="Kwon J.K."/>
            <person name="Lee H.Y."/>
            <person name="Koo N."/>
            <person name="Hong Y."/>
            <person name="Kim R.W."/>
            <person name="Kang W.H."/>
            <person name="Huh J.H."/>
            <person name="Kang B.C."/>
            <person name="Yang T.J."/>
            <person name="Lee Y.H."/>
            <person name="Bennetzen J.L."/>
            <person name="Choi D."/>
        </authorList>
    </citation>
    <scope>NUCLEOTIDE SEQUENCE [LARGE SCALE GENOMIC DNA]</scope>
    <source>
        <strain evidence="2">cv. CM334</strain>
    </source>
</reference>
<gene>
    <name evidence="1" type="ORF">T459_25382</name>
</gene>
<reference evidence="1 2" key="1">
    <citation type="journal article" date="2014" name="Nat. Genet.">
        <title>Genome sequence of the hot pepper provides insights into the evolution of pungency in Capsicum species.</title>
        <authorList>
            <person name="Kim S."/>
            <person name="Park M."/>
            <person name="Yeom S.I."/>
            <person name="Kim Y.M."/>
            <person name="Lee J.M."/>
            <person name="Lee H.A."/>
            <person name="Seo E."/>
            <person name="Choi J."/>
            <person name="Cheong K."/>
            <person name="Kim K.T."/>
            <person name="Jung K."/>
            <person name="Lee G.W."/>
            <person name="Oh S.K."/>
            <person name="Bae C."/>
            <person name="Kim S.B."/>
            <person name="Lee H.Y."/>
            <person name="Kim S.Y."/>
            <person name="Kim M.S."/>
            <person name="Kang B.C."/>
            <person name="Jo Y.D."/>
            <person name="Yang H.B."/>
            <person name="Jeong H.J."/>
            <person name="Kang W.H."/>
            <person name="Kwon J.K."/>
            <person name="Shin C."/>
            <person name="Lim J.Y."/>
            <person name="Park J.H."/>
            <person name="Huh J.H."/>
            <person name="Kim J.S."/>
            <person name="Kim B.D."/>
            <person name="Cohen O."/>
            <person name="Paran I."/>
            <person name="Suh M.C."/>
            <person name="Lee S.B."/>
            <person name="Kim Y.K."/>
            <person name="Shin Y."/>
            <person name="Noh S.J."/>
            <person name="Park J."/>
            <person name="Seo Y.S."/>
            <person name="Kwon S.Y."/>
            <person name="Kim H.A."/>
            <person name="Park J.M."/>
            <person name="Kim H.J."/>
            <person name="Choi S.B."/>
            <person name="Bosland P.W."/>
            <person name="Reeves G."/>
            <person name="Jo S.H."/>
            <person name="Lee B.W."/>
            <person name="Cho H.T."/>
            <person name="Choi H.S."/>
            <person name="Lee M.S."/>
            <person name="Yu Y."/>
            <person name="Do Choi Y."/>
            <person name="Park B.S."/>
            <person name="van Deynze A."/>
            <person name="Ashrafi H."/>
            <person name="Hill T."/>
            <person name="Kim W.T."/>
            <person name="Pai H.S."/>
            <person name="Ahn H.K."/>
            <person name="Yeam I."/>
            <person name="Giovannoni J.J."/>
            <person name="Rose J.K."/>
            <person name="Sorensen I."/>
            <person name="Lee S.J."/>
            <person name="Kim R.W."/>
            <person name="Choi I.Y."/>
            <person name="Choi B.S."/>
            <person name="Lim J.S."/>
            <person name="Lee Y.H."/>
            <person name="Choi D."/>
        </authorList>
    </citation>
    <scope>NUCLEOTIDE SEQUENCE [LARGE SCALE GENOMIC DNA]</scope>
    <source>
        <strain evidence="2">cv. CM334</strain>
    </source>
</reference>